<evidence type="ECO:0000313" key="2">
    <source>
        <dbReference type="EMBL" id="KAK0466569.1"/>
    </source>
</evidence>
<dbReference type="AlphaFoldDB" id="A0AA39NJ30"/>
<evidence type="ECO:0000256" key="1">
    <source>
        <dbReference type="SAM" id="MobiDB-lite"/>
    </source>
</evidence>
<dbReference type="EMBL" id="JAUEPR010000083">
    <property type="protein sequence ID" value="KAK0466569.1"/>
    <property type="molecule type" value="Genomic_DNA"/>
</dbReference>
<organism evidence="2 3">
    <name type="scientific">Armillaria novae-zelandiae</name>
    <dbReference type="NCBI Taxonomy" id="153914"/>
    <lineage>
        <taxon>Eukaryota</taxon>
        <taxon>Fungi</taxon>
        <taxon>Dikarya</taxon>
        <taxon>Basidiomycota</taxon>
        <taxon>Agaricomycotina</taxon>
        <taxon>Agaricomycetes</taxon>
        <taxon>Agaricomycetidae</taxon>
        <taxon>Agaricales</taxon>
        <taxon>Marasmiineae</taxon>
        <taxon>Physalacriaceae</taxon>
        <taxon>Armillaria</taxon>
    </lineage>
</organism>
<sequence>MPQQELSIPTLYFVPSTEQECTLSIIIQRLEIENELLCQRAIELQAANVLNEACCAVLREQLAFKEEKGKKKKTVSGWLMGDGMPVLLTGDDFYERVVQWEKSQEEAAAEKTNQRAVKEEWNEEKEKWKRDKTTGLNVL</sequence>
<protein>
    <submittedName>
        <fullName evidence="2">Uncharacterized protein</fullName>
    </submittedName>
</protein>
<reference evidence="2" key="1">
    <citation type="submission" date="2023-06" db="EMBL/GenBank/DDBJ databases">
        <authorList>
            <consortium name="Lawrence Berkeley National Laboratory"/>
            <person name="Ahrendt S."/>
            <person name="Sahu N."/>
            <person name="Indic B."/>
            <person name="Wong-Bajracharya J."/>
            <person name="Merenyi Z."/>
            <person name="Ke H.-M."/>
            <person name="Monk M."/>
            <person name="Kocsube S."/>
            <person name="Drula E."/>
            <person name="Lipzen A."/>
            <person name="Balint B."/>
            <person name="Henrissat B."/>
            <person name="Andreopoulos B."/>
            <person name="Martin F.M."/>
            <person name="Harder C.B."/>
            <person name="Rigling D."/>
            <person name="Ford K.L."/>
            <person name="Foster G.D."/>
            <person name="Pangilinan J."/>
            <person name="Papanicolaou A."/>
            <person name="Barry K."/>
            <person name="LaButti K."/>
            <person name="Viragh M."/>
            <person name="Koriabine M."/>
            <person name="Yan M."/>
            <person name="Riley R."/>
            <person name="Champramary S."/>
            <person name="Plett K.L."/>
            <person name="Tsai I.J."/>
            <person name="Slot J."/>
            <person name="Sipos G."/>
            <person name="Plett J."/>
            <person name="Nagy L.G."/>
            <person name="Grigoriev I.V."/>
        </authorList>
    </citation>
    <scope>NUCLEOTIDE SEQUENCE</scope>
    <source>
        <strain evidence="2">ICMP 16352</strain>
    </source>
</reference>
<feature type="compositionally biased region" description="Basic and acidic residues" evidence="1">
    <location>
        <begin position="108"/>
        <end position="133"/>
    </location>
</feature>
<proteinExistence type="predicted"/>
<accession>A0AA39NJ30</accession>
<name>A0AA39NJ30_9AGAR</name>
<comment type="caution">
    <text evidence="2">The sequence shown here is derived from an EMBL/GenBank/DDBJ whole genome shotgun (WGS) entry which is preliminary data.</text>
</comment>
<keyword evidence="3" id="KW-1185">Reference proteome</keyword>
<dbReference type="Proteomes" id="UP001175227">
    <property type="component" value="Unassembled WGS sequence"/>
</dbReference>
<feature type="region of interest" description="Disordered" evidence="1">
    <location>
        <begin position="108"/>
        <end position="139"/>
    </location>
</feature>
<gene>
    <name evidence="2" type="ORF">IW261DRAFT_1346607</name>
</gene>
<evidence type="ECO:0000313" key="3">
    <source>
        <dbReference type="Proteomes" id="UP001175227"/>
    </source>
</evidence>